<dbReference type="Pfam" id="PF13411">
    <property type="entry name" value="MerR_1"/>
    <property type="match status" value="1"/>
</dbReference>
<dbReference type="SMART" id="SM00422">
    <property type="entry name" value="HTH_MERR"/>
    <property type="match status" value="1"/>
</dbReference>
<organism evidence="3 4">
    <name type="scientific">Arthrobacter citreus</name>
    <dbReference type="NCBI Taxonomy" id="1670"/>
    <lineage>
        <taxon>Bacteria</taxon>
        <taxon>Bacillati</taxon>
        <taxon>Actinomycetota</taxon>
        <taxon>Actinomycetes</taxon>
        <taxon>Micrococcales</taxon>
        <taxon>Micrococcaceae</taxon>
        <taxon>Arthrobacter</taxon>
    </lineage>
</organism>
<evidence type="ECO:0000313" key="3">
    <source>
        <dbReference type="EMBL" id="WZP14388.1"/>
    </source>
</evidence>
<dbReference type="RefSeq" id="WP_342022041.1">
    <property type="nucleotide sequence ID" value="NZ_CP151657.1"/>
</dbReference>
<dbReference type="EMBL" id="CP151657">
    <property type="protein sequence ID" value="WZP14388.1"/>
    <property type="molecule type" value="Genomic_DNA"/>
</dbReference>
<dbReference type="Gene3D" id="1.10.1660.10">
    <property type="match status" value="1"/>
</dbReference>
<reference evidence="3 4" key="1">
    <citation type="submission" date="2024-04" db="EMBL/GenBank/DDBJ databases">
        <title>Arthrobacter sp. from Plains bison fecal sample.</title>
        <authorList>
            <person name="Ruzzini A."/>
        </authorList>
    </citation>
    <scope>NUCLEOTIDE SEQUENCE [LARGE SCALE GENOMIC DNA]</scope>
    <source>
        <strain evidence="3 4">EINP1</strain>
    </source>
</reference>
<dbReference type="SUPFAM" id="SSF46955">
    <property type="entry name" value="Putative DNA-binding domain"/>
    <property type="match status" value="1"/>
</dbReference>
<evidence type="ECO:0000256" key="1">
    <source>
        <dbReference type="SAM" id="MobiDB-lite"/>
    </source>
</evidence>
<name>A0ABZ2ZT55_9MICC</name>
<sequence>MRISELAAETDIPVATIKYYLRSGLLHDGRLTAPRQAEYDAAHVSRLRLIRALLGPGDLSIAAAGKVLEQLDNPPESAHNLLGAAHHAVGSFPDMDGGHPRADALLEAWGWQIDPEDNDARSRLELALRGLEDAGFEPPSEFLDMYAAAMRDVASRELERVPFDTPADALRYVVLGTVLIEPLLLALRRLAHQDASNRIFAAVPAPAQPASEPDPDAKLPSEPDSDAEPLSEPDSYAKGTVPEPNAEWTSPLDLDAERTPE</sequence>
<proteinExistence type="predicted"/>
<accession>A0ABZ2ZT55</accession>
<protein>
    <submittedName>
        <fullName evidence="3">MerR family transcriptional regulator</fullName>
    </submittedName>
</protein>
<feature type="region of interest" description="Disordered" evidence="1">
    <location>
        <begin position="204"/>
        <end position="261"/>
    </location>
</feature>
<dbReference type="InterPro" id="IPR009061">
    <property type="entry name" value="DNA-bd_dom_put_sf"/>
</dbReference>
<dbReference type="PROSITE" id="PS50937">
    <property type="entry name" value="HTH_MERR_2"/>
    <property type="match status" value="1"/>
</dbReference>
<dbReference type="InterPro" id="IPR000551">
    <property type="entry name" value="MerR-type_HTH_dom"/>
</dbReference>
<feature type="domain" description="HTH merR-type" evidence="2">
    <location>
        <begin position="1"/>
        <end position="70"/>
    </location>
</feature>
<evidence type="ECO:0000313" key="4">
    <source>
        <dbReference type="Proteomes" id="UP001448858"/>
    </source>
</evidence>
<dbReference type="Proteomes" id="UP001448858">
    <property type="component" value="Chromosome"/>
</dbReference>
<gene>
    <name evidence="3" type="ORF">AAE021_09135</name>
</gene>
<evidence type="ECO:0000259" key="2">
    <source>
        <dbReference type="PROSITE" id="PS50937"/>
    </source>
</evidence>
<keyword evidence="4" id="KW-1185">Reference proteome</keyword>